<protein>
    <submittedName>
        <fullName evidence="1">Uncharacterized protein</fullName>
    </submittedName>
</protein>
<proteinExistence type="predicted"/>
<dbReference type="PROSITE" id="PS51257">
    <property type="entry name" value="PROKAR_LIPOPROTEIN"/>
    <property type="match status" value="1"/>
</dbReference>
<evidence type="ECO:0000313" key="1">
    <source>
        <dbReference type="EMBL" id="SVA60059.1"/>
    </source>
</evidence>
<organism evidence="1">
    <name type="scientific">marine metagenome</name>
    <dbReference type="NCBI Taxonomy" id="408172"/>
    <lineage>
        <taxon>unclassified sequences</taxon>
        <taxon>metagenomes</taxon>
        <taxon>ecological metagenomes</taxon>
    </lineage>
</organism>
<name>A0A381X5P4_9ZZZZ</name>
<sequence length="312" mass="37015">MRKLIIFPFFLLLLAQGCARFGNNEEATPPEFEYLIQELDLDLDFDQEQRTSARASLERGKDFHPDPAALWKLAAYLHKNLTLEQKQKLLAPPGDINPTILSEENDYHFKRIERFQRMDTYLRSILNDDQLEAYDTLIEYKRINIELLIDLINNGDIEHITFRFELMGIMEWFRAEMGILLTDEQKSFLLDNRDREDRRWRLGRRGWGRFSSDPEEIKKAMYNALGMTDDQITTLENIHEDFRTDLKTLRDEYIDGTNNHTADEYRSAVVSIISGNHNRRESVFTQDQKEIIEIHRALTRRYMKHTQWGKHG</sequence>
<accession>A0A381X5P4</accession>
<dbReference type="EMBL" id="UINC01014008">
    <property type="protein sequence ID" value="SVA60059.1"/>
    <property type="molecule type" value="Genomic_DNA"/>
</dbReference>
<gene>
    <name evidence="1" type="ORF">METZ01_LOCUS112913</name>
</gene>
<reference evidence="1" key="1">
    <citation type="submission" date="2018-05" db="EMBL/GenBank/DDBJ databases">
        <authorList>
            <person name="Lanie J.A."/>
            <person name="Ng W.-L."/>
            <person name="Kazmierczak K.M."/>
            <person name="Andrzejewski T.M."/>
            <person name="Davidsen T.M."/>
            <person name="Wayne K.J."/>
            <person name="Tettelin H."/>
            <person name="Glass J.I."/>
            <person name="Rusch D."/>
            <person name="Podicherti R."/>
            <person name="Tsui H.-C.T."/>
            <person name="Winkler M.E."/>
        </authorList>
    </citation>
    <scope>NUCLEOTIDE SEQUENCE</scope>
</reference>
<dbReference type="AlphaFoldDB" id="A0A381X5P4"/>